<comment type="caution">
    <text evidence="6">The sequence shown here is derived from an EMBL/GenBank/DDBJ whole genome shotgun (WGS) entry which is preliminary data.</text>
</comment>
<evidence type="ECO:0000313" key="7">
    <source>
        <dbReference type="Proteomes" id="UP000637267"/>
    </source>
</evidence>
<dbReference type="Gene3D" id="6.10.250.690">
    <property type="match status" value="1"/>
</dbReference>
<keyword evidence="7" id="KW-1185">Reference proteome</keyword>
<dbReference type="GO" id="GO:0003677">
    <property type="term" value="F:DNA binding"/>
    <property type="evidence" value="ECO:0007669"/>
    <property type="project" value="UniProtKB-KW"/>
</dbReference>
<evidence type="ECO:0000256" key="3">
    <source>
        <dbReference type="PROSITE-ProRule" id="PRU01091"/>
    </source>
</evidence>
<proteinExistence type="predicted"/>
<dbReference type="EMBL" id="BMLX01000003">
    <property type="protein sequence ID" value="GGP22329.1"/>
    <property type="molecule type" value="Genomic_DNA"/>
</dbReference>
<feature type="domain" description="Response regulatory" evidence="4">
    <location>
        <begin position="5"/>
        <end position="118"/>
    </location>
</feature>
<dbReference type="InterPro" id="IPR036388">
    <property type="entry name" value="WH-like_DNA-bd_sf"/>
</dbReference>
<evidence type="ECO:0000256" key="1">
    <source>
        <dbReference type="ARBA" id="ARBA00023125"/>
    </source>
</evidence>
<dbReference type="PANTHER" id="PTHR48111:SF59">
    <property type="entry name" value="TRANSCRIPTIONAL REGULATORY PROTEIN BAER"/>
    <property type="match status" value="1"/>
</dbReference>
<feature type="modified residue" description="4-aspartylphosphate" evidence="2">
    <location>
        <position position="54"/>
    </location>
</feature>
<protein>
    <submittedName>
        <fullName evidence="6">DNA-binding response regulator</fullName>
    </submittedName>
</protein>
<accession>A0ABQ2PB71</accession>
<dbReference type="PANTHER" id="PTHR48111">
    <property type="entry name" value="REGULATOR OF RPOS"/>
    <property type="match status" value="1"/>
</dbReference>
<dbReference type="InterPro" id="IPR016032">
    <property type="entry name" value="Sig_transdc_resp-reg_C-effctor"/>
</dbReference>
<keyword evidence="2" id="KW-0597">Phosphoprotein</keyword>
<dbReference type="SUPFAM" id="SSF46894">
    <property type="entry name" value="C-terminal effector domain of the bipartite response regulators"/>
    <property type="match status" value="1"/>
</dbReference>
<dbReference type="SMART" id="SM00862">
    <property type="entry name" value="Trans_reg_C"/>
    <property type="match status" value="1"/>
</dbReference>
<dbReference type="PROSITE" id="PS50110">
    <property type="entry name" value="RESPONSE_REGULATORY"/>
    <property type="match status" value="1"/>
</dbReference>
<reference evidence="7" key="1">
    <citation type="journal article" date="2019" name="Int. J. Syst. Evol. Microbiol.">
        <title>The Global Catalogue of Microorganisms (GCM) 10K type strain sequencing project: providing services to taxonomists for standard genome sequencing and annotation.</title>
        <authorList>
            <consortium name="The Broad Institute Genomics Platform"/>
            <consortium name="The Broad Institute Genome Sequencing Center for Infectious Disease"/>
            <person name="Wu L."/>
            <person name="Ma J."/>
        </authorList>
    </citation>
    <scope>NUCLEOTIDE SEQUENCE [LARGE SCALE GENOMIC DNA]</scope>
    <source>
        <strain evidence="7">CGMCC 1.8859</strain>
    </source>
</reference>
<keyword evidence="1 3" id="KW-0238">DNA-binding</keyword>
<sequence>MSEGKILIVEDEPSLSAILRDYLQAAGYTCQQVFDGSLAVTQFKALAPDLVLLDLTLPGKDGIEICRDLRAFSDAPIIMVTARVEEVDRLLGLETGADDYVCKPYSPREVVARVKAVLRRHHRTPGDAVAAGLSLDDAAGRASLFGQDLGLTQVEFRLLRTLAAEPGRIYSRDQLMDHLYLDRRVVTDRAVDSHIKNLRRKMGESGDAWIHSVYGAGYRFES</sequence>
<dbReference type="Gene3D" id="3.40.50.2300">
    <property type="match status" value="1"/>
</dbReference>
<gene>
    <name evidence="6" type="ORF">GCM10010970_24690</name>
</gene>
<dbReference type="Pfam" id="PF00486">
    <property type="entry name" value="Trans_reg_C"/>
    <property type="match status" value="1"/>
</dbReference>
<feature type="domain" description="OmpR/PhoB-type" evidence="5">
    <location>
        <begin position="125"/>
        <end position="222"/>
    </location>
</feature>
<organism evidence="6 7">
    <name type="scientific">Silvimonas iriomotensis</name>
    <dbReference type="NCBI Taxonomy" id="449662"/>
    <lineage>
        <taxon>Bacteria</taxon>
        <taxon>Pseudomonadati</taxon>
        <taxon>Pseudomonadota</taxon>
        <taxon>Betaproteobacteria</taxon>
        <taxon>Neisseriales</taxon>
        <taxon>Chitinibacteraceae</taxon>
        <taxon>Silvimonas</taxon>
    </lineage>
</organism>
<feature type="DNA-binding region" description="OmpR/PhoB-type" evidence="3">
    <location>
        <begin position="125"/>
        <end position="222"/>
    </location>
</feature>
<dbReference type="CDD" id="cd00383">
    <property type="entry name" value="trans_reg_C"/>
    <property type="match status" value="1"/>
</dbReference>
<dbReference type="RefSeq" id="WP_188704668.1">
    <property type="nucleotide sequence ID" value="NZ_BMLX01000003.1"/>
</dbReference>
<evidence type="ECO:0000259" key="4">
    <source>
        <dbReference type="PROSITE" id="PS50110"/>
    </source>
</evidence>
<dbReference type="Pfam" id="PF00072">
    <property type="entry name" value="Response_reg"/>
    <property type="match status" value="1"/>
</dbReference>
<dbReference type="PROSITE" id="PS51755">
    <property type="entry name" value="OMPR_PHOB"/>
    <property type="match status" value="1"/>
</dbReference>
<dbReference type="InterPro" id="IPR001867">
    <property type="entry name" value="OmpR/PhoB-type_DNA-bd"/>
</dbReference>
<evidence type="ECO:0000259" key="5">
    <source>
        <dbReference type="PROSITE" id="PS51755"/>
    </source>
</evidence>
<dbReference type="InterPro" id="IPR039420">
    <property type="entry name" value="WalR-like"/>
</dbReference>
<dbReference type="SUPFAM" id="SSF52172">
    <property type="entry name" value="CheY-like"/>
    <property type="match status" value="1"/>
</dbReference>
<dbReference type="SMART" id="SM00448">
    <property type="entry name" value="REC"/>
    <property type="match status" value="1"/>
</dbReference>
<evidence type="ECO:0000256" key="2">
    <source>
        <dbReference type="PROSITE-ProRule" id="PRU00169"/>
    </source>
</evidence>
<dbReference type="Gene3D" id="1.10.10.10">
    <property type="entry name" value="Winged helix-like DNA-binding domain superfamily/Winged helix DNA-binding domain"/>
    <property type="match status" value="1"/>
</dbReference>
<dbReference type="InterPro" id="IPR001789">
    <property type="entry name" value="Sig_transdc_resp-reg_receiver"/>
</dbReference>
<evidence type="ECO:0000313" key="6">
    <source>
        <dbReference type="EMBL" id="GGP22329.1"/>
    </source>
</evidence>
<dbReference type="Proteomes" id="UP000637267">
    <property type="component" value="Unassembled WGS sequence"/>
</dbReference>
<dbReference type="InterPro" id="IPR011006">
    <property type="entry name" value="CheY-like_superfamily"/>
</dbReference>
<name>A0ABQ2PB71_9NEIS</name>